<dbReference type="Pfam" id="PF13835">
    <property type="entry name" value="DUF4194"/>
    <property type="match status" value="1"/>
</dbReference>
<sequence length="216" mass="25137">MQIEEFWEAYTSSEKELFQRSCRRLLKHTFIVRDKDEENKKAYYFISKRPEPFSAYFRYIGFDIVVDRENGVVMLRNCADAGESGKVQVNRLQLKKAESVVLCCLWTLYADRIRSGSLSRAILVSITEIQFELEKYGVKDQIDKSAMTGILTLFSRFNLIEVNGKIGEKDCLVRLYPSLQFALESEEFGRFAELTRKRMLEKTGEVPGEEDADEYE</sequence>
<dbReference type="Proteomes" id="UP000647491">
    <property type="component" value="Unassembled WGS sequence"/>
</dbReference>
<proteinExistence type="predicted"/>
<organism evidence="1 2">
    <name type="scientific">Enterocloster hominis</name>
    <name type="common">ex Liu et al. 2021</name>
    <dbReference type="NCBI Taxonomy" id="2763663"/>
    <lineage>
        <taxon>Bacteria</taxon>
        <taxon>Bacillati</taxon>
        <taxon>Bacillota</taxon>
        <taxon>Clostridia</taxon>
        <taxon>Lachnospirales</taxon>
        <taxon>Lachnospiraceae</taxon>
        <taxon>Enterocloster</taxon>
    </lineage>
</organism>
<accession>A0ABR7NUH1</accession>
<dbReference type="InterPro" id="IPR025449">
    <property type="entry name" value="JetB"/>
</dbReference>
<evidence type="ECO:0000313" key="2">
    <source>
        <dbReference type="Proteomes" id="UP000647491"/>
    </source>
</evidence>
<dbReference type="RefSeq" id="WP_022274226.1">
    <property type="nucleotide sequence ID" value="NZ_JACRTJ010000025.1"/>
</dbReference>
<comment type="caution">
    <text evidence="1">The sequence shown here is derived from an EMBL/GenBank/DDBJ whole genome shotgun (WGS) entry which is preliminary data.</text>
</comment>
<gene>
    <name evidence="1" type="ORF">H8708_11080</name>
</gene>
<evidence type="ECO:0000313" key="1">
    <source>
        <dbReference type="EMBL" id="MBC8599763.1"/>
    </source>
</evidence>
<name>A0ABR7NUH1_9FIRM</name>
<reference evidence="1 2" key="1">
    <citation type="submission" date="2020-08" db="EMBL/GenBank/DDBJ databases">
        <title>Genome public.</title>
        <authorList>
            <person name="Liu C."/>
            <person name="Sun Q."/>
        </authorList>
    </citation>
    <scope>NUCLEOTIDE SEQUENCE [LARGE SCALE GENOMIC DNA]</scope>
    <source>
        <strain evidence="1 2">BX10</strain>
    </source>
</reference>
<dbReference type="EMBL" id="JACRTJ010000025">
    <property type="protein sequence ID" value="MBC8599763.1"/>
    <property type="molecule type" value="Genomic_DNA"/>
</dbReference>
<protein>
    <submittedName>
        <fullName evidence="1">DUF4194 domain-containing protein</fullName>
    </submittedName>
</protein>
<keyword evidence="2" id="KW-1185">Reference proteome</keyword>